<evidence type="ECO:0000256" key="1">
    <source>
        <dbReference type="SAM" id="Phobius"/>
    </source>
</evidence>
<evidence type="ECO:0000313" key="3">
    <source>
        <dbReference type="Proteomes" id="UP000475862"/>
    </source>
</evidence>
<evidence type="ECO:0000313" key="2">
    <source>
        <dbReference type="EMBL" id="KAE9535225.1"/>
    </source>
</evidence>
<comment type="caution">
    <text evidence="2">The sequence shown here is derived from an EMBL/GenBank/DDBJ whole genome shotgun (WGS) entry which is preliminary data.</text>
</comment>
<accession>A0A6G0TN18</accession>
<protein>
    <submittedName>
        <fullName evidence="2">Uncharacterized protein</fullName>
    </submittedName>
</protein>
<sequence length="296" mass="35176">MASDEFADEERFSFLDGGVVKTSNKIYSQQVVVVIYANHQHDHRNMMTVFVDLFSFLAQPLLMGHSFYVASNFPILFLYWEFELCCKVYSSSIFFLKINFYEQTTMSTLDKDELKFWLEGLYKLDLSLAVFESTIFLFVSCCSFVNLSRRRLKLFNILLKLENLLEENNESYLKIHNSQHLLKVISYHAFGKGIFDFLVCFIKIGELVLLPDFSKGIGFERDDLFWFNFECHSLTQLDHLLSRDYLYYQYHYWKRNHHSHWILNSPLELDIVVTDTKIIIYLTHLHSSVRFVIYNI</sequence>
<reference evidence="2 3" key="1">
    <citation type="submission" date="2019-08" db="EMBL/GenBank/DDBJ databases">
        <title>The genome of the soybean aphid Biotype 1, its phylome, world population structure and adaptation to the North American continent.</title>
        <authorList>
            <person name="Giordano R."/>
            <person name="Donthu R.K."/>
            <person name="Hernandez A.G."/>
            <person name="Wright C.L."/>
            <person name="Zimin A.V."/>
        </authorList>
    </citation>
    <scope>NUCLEOTIDE SEQUENCE [LARGE SCALE GENOMIC DNA]</scope>
    <source>
        <tissue evidence="2">Whole aphids</tissue>
    </source>
</reference>
<dbReference type="AlphaFoldDB" id="A0A6G0TN18"/>
<feature type="transmembrane region" description="Helical" evidence="1">
    <location>
        <begin position="126"/>
        <end position="147"/>
    </location>
</feature>
<organism evidence="2 3">
    <name type="scientific">Aphis glycines</name>
    <name type="common">Soybean aphid</name>
    <dbReference type="NCBI Taxonomy" id="307491"/>
    <lineage>
        <taxon>Eukaryota</taxon>
        <taxon>Metazoa</taxon>
        <taxon>Ecdysozoa</taxon>
        <taxon>Arthropoda</taxon>
        <taxon>Hexapoda</taxon>
        <taxon>Insecta</taxon>
        <taxon>Pterygota</taxon>
        <taxon>Neoptera</taxon>
        <taxon>Paraneoptera</taxon>
        <taxon>Hemiptera</taxon>
        <taxon>Sternorrhyncha</taxon>
        <taxon>Aphidomorpha</taxon>
        <taxon>Aphidoidea</taxon>
        <taxon>Aphididae</taxon>
        <taxon>Aphidini</taxon>
        <taxon>Aphis</taxon>
        <taxon>Aphis</taxon>
    </lineage>
</organism>
<dbReference type="Proteomes" id="UP000475862">
    <property type="component" value="Unassembled WGS sequence"/>
</dbReference>
<keyword evidence="1" id="KW-0812">Transmembrane</keyword>
<proteinExistence type="predicted"/>
<gene>
    <name evidence="2" type="ORF">AGLY_007958</name>
</gene>
<keyword evidence="3" id="KW-1185">Reference proteome</keyword>
<name>A0A6G0TN18_APHGL</name>
<dbReference type="EMBL" id="VYZN01000026">
    <property type="protein sequence ID" value="KAE9535225.1"/>
    <property type="molecule type" value="Genomic_DNA"/>
</dbReference>
<feature type="transmembrane region" description="Helical" evidence="1">
    <location>
        <begin position="49"/>
        <end position="70"/>
    </location>
</feature>
<keyword evidence="1" id="KW-0472">Membrane</keyword>
<keyword evidence="1" id="KW-1133">Transmembrane helix</keyword>